<keyword evidence="2" id="KW-1185">Reference proteome</keyword>
<reference evidence="1" key="1">
    <citation type="submission" date="2020-07" db="EMBL/GenBank/DDBJ databases">
        <title>Multicomponent nature underlies the extraordinary mechanical properties of spider dragline silk.</title>
        <authorList>
            <person name="Kono N."/>
            <person name="Nakamura H."/>
            <person name="Mori M."/>
            <person name="Yoshida Y."/>
            <person name="Ohtoshi R."/>
            <person name="Malay A.D."/>
            <person name="Moran D.A.P."/>
            <person name="Tomita M."/>
            <person name="Numata K."/>
            <person name="Arakawa K."/>
        </authorList>
    </citation>
    <scope>NUCLEOTIDE SEQUENCE</scope>
</reference>
<proteinExistence type="predicted"/>
<gene>
    <name evidence="1" type="ORF">TNCT_30551</name>
</gene>
<sequence length="88" mass="9532">MESYFDILHYQLCAHDVSLKILREKNMVTDAQISYSAFDMSDNNSEGLGLNNDGLGLNNDGLGLNNDGLGLNNDGLGLSNDGFKYCPA</sequence>
<accession>A0A8X6KV76</accession>
<dbReference type="Proteomes" id="UP000887116">
    <property type="component" value="Unassembled WGS sequence"/>
</dbReference>
<protein>
    <submittedName>
        <fullName evidence="1">Uncharacterized protein</fullName>
    </submittedName>
</protein>
<name>A0A8X6KV76_TRICU</name>
<comment type="caution">
    <text evidence="1">The sequence shown here is derived from an EMBL/GenBank/DDBJ whole genome shotgun (WGS) entry which is preliminary data.</text>
</comment>
<organism evidence="1 2">
    <name type="scientific">Trichonephila clavata</name>
    <name type="common">Joro spider</name>
    <name type="synonym">Nephila clavata</name>
    <dbReference type="NCBI Taxonomy" id="2740835"/>
    <lineage>
        <taxon>Eukaryota</taxon>
        <taxon>Metazoa</taxon>
        <taxon>Ecdysozoa</taxon>
        <taxon>Arthropoda</taxon>
        <taxon>Chelicerata</taxon>
        <taxon>Arachnida</taxon>
        <taxon>Araneae</taxon>
        <taxon>Araneomorphae</taxon>
        <taxon>Entelegynae</taxon>
        <taxon>Araneoidea</taxon>
        <taxon>Nephilidae</taxon>
        <taxon>Trichonephila</taxon>
    </lineage>
</organism>
<evidence type="ECO:0000313" key="1">
    <source>
        <dbReference type="EMBL" id="GFQ85336.1"/>
    </source>
</evidence>
<dbReference type="AlphaFoldDB" id="A0A8X6KV76"/>
<dbReference type="EMBL" id="BMAO01022899">
    <property type="protein sequence ID" value="GFQ85336.1"/>
    <property type="molecule type" value="Genomic_DNA"/>
</dbReference>
<evidence type="ECO:0000313" key="2">
    <source>
        <dbReference type="Proteomes" id="UP000887116"/>
    </source>
</evidence>